<protein>
    <submittedName>
        <fullName evidence="1">Uncharacterized protein</fullName>
    </submittedName>
</protein>
<name>A0AAV4JD91_9GAST</name>
<sequence length="115" mass="13237">MAKNTGTRKGGFGRALWSFQTASSVFFWRASIYFPHCSCGFQGHLDSRNVRVDFRVIWIYVMFVVDDDIMRIDAAIHVSYLGVSCSSVTYDVSAWKNHVTDDRPQGIRCPVWHFH</sequence>
<evidence type="ECO:0000313" key="2">
    <source>
        <dbReference type="Proteomes" id="UP000762676"/>
    </source>
</evidence>
<gene>
    <name evidence="1" type="ORF">ElyMa_005065500</name>
</gene>
<accession>A0AAV4JD91</accession>
<dbReference type="AlphaFoldDB" id="A0AAV4JD91"/>
<reference evidence="1 2" key="1">
    <citation type="journal article" date="2021" name="Elife">
        <title>Chloroplast acquisition without the gene transfer in kleptoplastic sea slugs, Plakobranchus ocellatus.</title>
        <authorList>
            <person name="Maeda T."/>
            <person name="Takahashi S."/>
            <person name="Yoshida T."/>
            <person name="Shimamura S."/>
            <person name="Takaki Y."/>
            <person name="Nagai Y."/>
            <person name="Toyoda A."/>
            <person name="Suzuki Y."/>
            <person name="Arimoto A."/>
            <person name="Ishii H."/>
            <person name="Satoh N."/>
            <person name="Nishiyama T."/>
            <person name="Hasebe M."/>
            <person name="Maruyama T."/>
            <person name="Minagawa J."/>
            <person name="Obokata J."/>
            <person name="Shigenobu S."/>
        </authorList>
    </citation>
    <scope>NUCLEOTIDE SEQUENCE [LARGE SCALE GENOMIC DNA]</scope>
</reference>
<evidence type="ECO:0000313" key="1">
    <source>
        <dbReference type="EMBL" id="GFS20793.1"/>
    </source>
</evidence>
<organism evidence="1 2">
    <name type="scientific">Elysia marginata</name>
    <dbReference type="NCBI Taxonomy" id="1093978"/>
    <lineage>
        <taxon>Eukaryota</taxon>
        <taxon>Metazoa</taxon>
        <taxon>Spiralia</taxon>
        <taxon>Lophotrochozoa</taxon>
        <taxon>Mollusca</taxon>
        <taxon>Gastropoda</taxon>
        <taxon>Heterobranchia</taxon>
        <taxon>Euthyneura</taxon>
        <taxon>Panpulmonata</taxon>
        <taxon>Sacoglossa</taxon>
        <taxon>Placobranchoidea</taxon>
        <taxon>Plakobranchidae</taxon>
        <taxon>Elysia</taxon>
    </lineage>
</organism>
<proteinExistence type="predicted"/>
<dbReference type="EMBL" id="BMAT01010136">
    <property type="protein sequence ID" value="GFS20793.1"/>
    <property type="molecule type" value="Genomic_DNA"/>
</dbReference>
<dbReference type="Proteomes" id="UP000762676">
    <property type="component" value="Unassembled WGS sequence"/>
</dbReference>
<comment type="caution">
    <text evidence="1">The sequence shown here is derived from an EMBL/GenBank/DDBJ whole genome shotgun (WGS) entry which is preliminary data.</text>
</comment>
<keyword evidence="2" id="KW-1185">Reference proteome</keyword>